<evidence type="ECO:0000256" key="3">
    <source>
        <dbReference type="ARBA" id="ARBA00022723"/>
    </source>
</evidence>
<dbReference type="PIRSF" id="PIRSF005785">
    <property type="entry name" value="Zn-prot_arch"/>
    <property type="match status" value="1"/>
</dbReference>
<evidence type="ECO:0000256" key="2">
    <source>
        <dbReference type="ARBA" id="ARBA00022670"/>
    </source>
</evidence>
<keyword evidence="4" id="KW-0378">Hydrolase</keyword>
<dbReference type="Gene3D" id="3.40.390.10">
    <property type="entry name" value="Collagenase (Catalytic Domain)"/>
    <property type="match status" value="1"/>
</dbReference>
<dbReference type="STRING" id="1484053.SAMN05444274_102446"/>
<name>A0A1M4WHI3_9BACT</name>
<dbReference type="Pfam" id="PF07998">
    <property type="entry name" value="Peptidase_M54"/>
    <property type="match status" value="1"/>
</dbReference>
<dbReference type="InterPro" id="IPR024079">
    <property type="entry name" value="MetalloPept_cat_dom_sf"/>
</dbReference>
<proteinExistence type="predicted"/>
<keyword evidence="3" id="KW-0479">Metal-binding</keyword>
<keyword evidence="8" id="KW-1185">Reference proteome</keyword>
<evidence type="ECO:0000256" key="4">
    <source>
        <dbReference type="ARBA" id="ARBA00022801"/>
    </source>
</evidence>
<dbReference type="RefSeq" id="WP_072999646.1">
    <property type="nucleotide sequence ID" value="NZ_FQUM01000002.1"/>
</dbReference>
<dbReference type="InterPro" id="IPR012962">
    <property type="entry name" value="Pept_M54_archaemetzincn"/>
</dbReference>
<dbReference type="GO" id="GO:0008270">
    <property type="term" value="F:zinc ion binding"/>
    <property type="evidence" value="ECO:0007669"/>
    <property type="project" value="InterPro"/>
</dbReference>
<evidence type="ECO:0000256" key="5">
    <source>
        <dbReference type="ARBA" id="ARBA00022833"/>
    </source>
</evidence>
<organism evidence="7 8">
    <name type="scientific">Mariniphaga anaerophila</name>
    <dbReference type="NCBI Taxonomy" id="1484053"/>
    <lineage>
        <taxon>Bacteria</taxon>
        <taxon>Pseudomonadati</taxon>
        <taxon>Bacteroidota</taxon>
        <taxon>Bacteroidia</taxon>
        <taxon>Marinilabiliales</taxon>
        <taxon>Prolixibacteraceae</taxon>
        <taxon>Mariniphaga</taxon>
    </lineage>
</organism>
<reference evidence="7 8" key="1">
    <citation type="submission" date="2016-11" db="EMBL/GenBank/DDBJ databases">
        <authorList>
            <person name="Jaros S."/>
            <person name="Januszkiewicz K."/>
            <person name="Wedrychowicz H."/>
        </authorList>
    </citation>
    <scope>NUCLEOTIDE SEQUENCE [LARGE SCALE GENOMIC DNA]</scope>
    <source>
        <strain evidence="7 8">DSM 26910</strain>
    </source>
</reference>
<accession>A0A1M4WHI3</accession>
<keyword evidence="2" id="KW-0645">Protease</keyword>
<dbReference type="AlphaFoldDB" id="A0A1M4WHI3"/>
<sequence>MDKQQILLISFGQFEQDLLQQIAAEVQAVFGIPVEVESGYADLSKFYDPARRQYDGNLLIQFIHSEYGADHRKTIGLFRVDLFIPILTYIIGQAIYKGNAGVVSVFRLKSELYGLKKDDDLLFDRFVKEIIHELGHTFGLTHCISPACVMRPSTYIEDVDQKEAAFCAKCRKKLGETR</sequence>
<evidence type="ECO:0000313" key="8">
    <source>
        <dbReference type="Proteomes" id="UP000184164"/>
    </source>
</evidence>
<dbReference type="Proteomes" id="UP000184164">
    <property type="component" value="Unassembled WGS sequence"/>
</dbReference>
<dbReference type="EMBL" id="FQUM01000002">
    <property type="protein sequence ID" value="SHE80610.1"/>
    <property type="molecule type" value="Genomic_DNA"/>
</dbReference>
<dbReference type="GO" id="GO:0008237">
    <property type="term" value="F:metallopeptidase activity"/>
    <property type="evidence" value="ECO:0007669"/>
    <property type="project" value="UniProtKB-KW"/>
</dbReference>
<evidence type="ECO:0000256" key="1">
    <source>
        <dbReference type="ARBA" id="ARBA00001947"/>
    </source>
</evidence>
<dbReference type="CDD" id="cd11375">
    <property type="entry name" value="Peptidase_M54"/>
    <property type="match status" value="1"/>
</dbReference>
<dbReference type="NCBIfam" id="NF033823">
    <property type="entry name" value="archmetzin"/>
    <property type="match status" value="1"/>
</dbReference>
<comment type="cofactor">
    <cofactor evidence="1">
        <name>Zn(2+)</name>
        <dbReference type="ChEBI" id="CHEBI:29105"/>
    </cofactor>
</comment>
<keyword evidence="5" id="KW-0862">Zinc</keyword>
<keyword evidence="6" id="KW-0482">Metalloprotease</keyword>
<dbReference type="OrthoDB" id="981600at2"/>
<dbReference type="SUPFAM" id="SSF55486">
    <property type="entry name" value="Metalloproteases ('zincins'), catalytic domain"/>
    <property type="match status" value="1"/>
</dbReference>
<evidence type="ECO:0000313" key="7">
    <source>
        <dbReference type="EMBL" id="SHE80610.1"/>
    </source>
</evidence>
<dbReference type="PANTHER" id="PTHR15910:SF1">
    <property type="entry name" value="ARCHAEMETZINCIN-2"/>
    <property type="match status" value="1"/>
</dbReference>
<evidence type="ECO:0000256" key="6">
    <source>
        <dbReference type="ARBA" id="ARBA00023049"/>
    </source>
</evidence>
<gene>
    <name evidence="7" type="ORF">SAMN05444274_102446</name>
</gene>
<protein>
    <submittedName>
        <fullName evidence="7">Archaemetzincin</fullName>
    </submittedName>
</protein>
<dbReference type="GO" id="GO:0006508">
    <property type="term" value="P:proteolysis"/>
    <property type="evidence" value="ECO:0007669"/>
    <property type="project" value="UniProtKB-KW"/>
</dbReference>
<dbReference type="InterPro" id="IPR012091">
    <property type="entry name" value="Pept_M54_archaemetzncn_arc/bac"/>
</dbReference>
<dbReference type="PANTHER" id="PTHR15910">
    <property type="entry name" value="ARCHAEMETZINCIN"/>
    <property type="match status" value="1"/>
</dbReference>